<dbReference type="CDD" id="cd24036">
    <property type="entry name" value="ASKHA_NBD_BcrAD_BadFG_HgdC_HadI"/>
    <property type="match status" value="1"/>
</dbReference>
<gene>
    <name evidence="6" type="ORF">LPQ35_10225</name>
</gene>
<organism evidence="6 7">
    <name type="scientific">Geoglobus acetivorans</name>
    <dbReference type="NCBI Taxonomy" id="565033"/>
    <lineage>
        <taxon>Archaea</taxon>
        <taxon>Methanobacteriati</taxon>
        <taxon>Methanobacteriota</taxon>
        <taxon>Archaeoglobi</taxon>
        <taxon>Archaeoglobales</taxon>
        <taxon>Archaeoglobaceae</taxon>
        <taxon>Geoglobus</taxon>
    </lineage>
</organism>
<dbReference type="SUPFAM" id="SSF53067">
    <property type="entry name" value="Actin-like ATPase domain"/>
    <property type="match status" value="1"/>
</dbReference>
<sequence>MVVLYFAGIDIGSLAIKVCVVDENGDIAGYHIAKTEAKLSESGRKAYLDCLRNAGLDEEDVAFRVATGYGRNLASQHFADEKVTEITCHATGAKEIFRSARTVIDIGGQDSKVIGLSEEGKVVRFTMNDKCAAGTGKFLEVMAERLGVSLDEMSEMHFRSRKKITITSVCTVFAESEVISLLAQGEEAEDIVAGLHESIAKRIYGLVKQVGVVEDVVMTGGVAKNRGVVNAIERELGVKILVPEEPQIAGAYGAALIARDKFKKFKK</sequence>
<feature type="domain" description="ATPase BadF/BadG/BcrA/BcrD type" evidence="5">
    <location>
        <begin position="8"/>
        <end position="258"/>
    </location>
</feature>
<dbReference type="Proteomes" id="UP001492541">
    <property type="component" value="Chromosome"/>
</dbReference>
<dbReference type="Pfam" id="PF01869">
    <property type="entry name" value="BcrAD_BadFG"/>
    <property type="match status" value="1"/>
</dbReference>
<dbReference type="NCBIfam" id="TIGR00241">
    <property type="entry name" value="CoA_E_activ"/>
    <property type="match status" value="1"/>
</dbReference>
<evidence type="ECO:0000259" key="5">
    <source>
        <dbReference type="Pfam" id="PF01869"/>
    </source>
</evidence>
<dbReference type="Gene3D" id="3.30.420.40">
    <property type="match status" value="2"/>
</dbReference>
<evidence type="ECO:0000256" key="1">
    <source>
        <dbReference type="ARBA" id="ARBA00001966"/>
    </source>
</evidence>
<proteinExistence type="predicted"/>
<keyword evidence="7" id="KW-1185">Reference proteome</keyword>
<dbReference type="InterPro" id="IPR002731">
    <property type="entry name" value="ATPase_BadF"/>
</dbReference>
<name>A0ABZ3H3K1_GEOAI</name>
<dbReference type="EMBL" id="CP087714">
    <property type="protein sequence ID" value="XAT63618.1"/>
    <property type="molecule type" value="Genomic_DNA"/>
</dbReference>
<evidence type="ECO:0000256" key="2">
    <source>
        <dbReference type="ARBA" id="ARBA00022723"/>
    </source>
</evidence>
<dbReference type="PANTHER" id="PTHR32329">
    <property type="entry name" value="BIFUNCTIONAL PROTEIN [INCLUDES 2-HYDROXYACYL-COA DEHYDRATASE (N-TER) AND ITS ACTIVATOR DOMAIN (C_TERM)-RELATED"/>
    <property type="match status" value="1"/>
</dbReference>
<protein>
    <submittedName>
        <fullName evidence="6">Acyl-CoA dehydratase activase</fullName>
    </submittedName>
</protein>
<evidence type="ECO:0000313" key="6">
    <source>
        <dbReference type="EMBL" id="XAT63618.1"/>
    </source>
</evidence>
<dbReference type="GeneID" id="90450074"/>
<evidence type="ECO:0000256" key="4">
    <source>
        <dbReference type="ARBA" id="ARBA00023014"/>
    </source>
</evidence>
<dbReference type="InterPro" id="IPR043129">
    <property type="entry name" value="ATPase_NBD"/>
</dbReference>
<dbReference type="RefSeq" id="WP_346297640.1">
    <property type="nucleotide sequence ID" value="NZ_CP087714.1"/>
</dbReference>
<comment type="cofactor">
    <cofactor evidence="1">
        <name>[4Fe-4S] cluster</name>
        <dbReference type="ChEBI" id="CHEBI:49883"/>
    </cofactor>
</comment>
<evidence type="ECO:0000256" key="3">
    <source>
        <dbReference type="ARBA" id="ARBA00023004"/>
    </source>
</evidence>
<dbReference type="PANTHER" id="PTHR32329:SF2">
    <property type="entry name" value="BIFUNCTIONAL PROTEIN [INCLUDES 2-HYDROXYACYL-COA DEHYDRATASE (N-TER) AND ITS ACTIVATOR DOMAIN (C_TERM)"/>
    <property type="match status" value="1"/>
</dbReference>
<dbReference type="InterPro" id="IPR051805">
    <property type="entry name" value="Dehydratase_Activator_Redct"/>
</dbReference>
<reference evidence="6 7" key="1">
    <citation type="submission" date="2021-11" db="EMBL/GenBank/DDBJ databases">
        <title>Whole genome of Geoglobus acetivorans.</title>
        <authorList>
            <person name="Liu D."/>
        </authorList>
    </citation>
    <scope>NUCLEOTIDE SEQUENCE [LARGE SCALE GENOMIC DNA]</scope>
    <source>
        <strain evidence="6 7">SBH6</strain>
    </source>
</reference>
<keyword evidence="2" id="KW-0479">Metal-binding</keyword>
<keyword evidence="3" id="KW-0408">Iron</keyword>
<keyword evidence="4" id="KW-0411">Iron-sulfur</keyword>
<dbReference type="InterPro" id="IPR008275">
    <property type="entry name" value="CoA_E_activase_dom"/>
</dbReference>
<evidence type="ECO:0000313" key="7">
    <source>
        <dbReference type="Proteomes" id="UP001492541"/>
    </source>
</evidence>
<accession>A0ABZ3H3K1</accession>